<keyword evidence="6 11" id="KW-0698">rRNA processing</keyword>
<organism evidence="14 15">
    <name type="scientific">Apiospora marii</name>
    <dbReference type="NCBI Taxonomy" id="335849"/>
    <lineage>
        <taxon>Eukaryota</taxon>
        <taxon>Fungi</taxon>
        <taxon>Dikarya</taxon>
        <taxon>Ascomycota</taxon>
        <taxon>Pezizomycotina</taxon>
        <taxon>Sordariomycetes</taxon>
        <taxon>Xylariomycetidae</taxon>
        <taxon>Amphisphaeriales</taxon>
        <taxon>Apiosporaceae</taxon>
        <taxon>Apiospora</taxon>
    </lineage>
</organism>
<dbReference type="InterPro" id="IPR022125">
    <property type="entry name" value="U3snoRNP10_N"/>
</dbReference>
<evidence type="ECO:0000256" key="10">
    <source>
        <dbReference type="PROSITE-ProRule" id="PRU00103"/>
    </source>
</evidence>
<feature type="repeat" description="HEAT" evidence="10">
    <location>
        <begin position="594"/>
        <end position="632"/>
    </location>
</feature>
<dbReference type="Pfam" id="PF08146">
    <property type="entry name" value="BP28CT"/>
    <property type="match status" value="1"/>
</dbReference>
<sequence length="1800" mass="199468">MATSLAAQLQQIAASSKATLDVKAQKAAHAKSLISGAREAASQNFQELYTKCRQEYDELCRIDGRFLAYSTTLFSEQSRDEDRTQMTTEENAELDSKIDSFLRLVGGRLRISPAIYAVEWLVRRFKIHEFNTVALITTFLPYHTELFFVKLLTILPATLPQQFRFLDPYIRTRAQLPKTVLVLQATNHSDFLASISEYTLEACRHQQHHAALINLWRDLMTQAVNGKLDKMRSGRRSIQLTNDQDLMHQIGPILSEALVMKPVPEIQVACYTVVYVLAAKGNLQDQAITALMEQLVIGWTNKTVRPGLATLSVLAQYRSSKQLSRKVTKALLDIDDLPKMLDELPSECNTERLCNGFCVAAVERVWKKAEIRGLPLVESIILKDLLSDLQRGVIFKSLLLAAHRIDGETDEQGQARHALASTIVRLSHTGGSSGEVFTKAIADLEVDIEELEMKLDVEIRPKTIAAQPEEDVQMAGDGDKQVSVPSEDFETGFNRLNQAGAGSTASCLMSSPPDVFADICSVYMTAVTNPEHLTKFEEVAPLQGSEAHSNPFFFTFFMRMWCGPYPALARVNALEMVKNRLKSPECEKYDPQALIPYSLVALNDPARKVRRAAADLLAVIDEHYGQNDAKTLTRWGGNKLYESTSAVEWMSSETSRKFLQGVLIPTLEECVLNADHINAVIQTSLNSNKSRTSDAASKDKKAHLSQNTRLSVMTCLAGHIIQTPMLLVKSRLLRSLNQVKGVSGTSRTEILLPLLQWWVSLPAATANGLCQVEHIDVQTFDKAVAEIVVANDNTGLDFLLEAINKPELCAREGLVQTLFERIQKMWSAMKADAKHAAAERLLALAQEAPLDERSLITTEAANLLRTVELPTEVLHHFLDTLQSTDKLATEPPVGKRRRTSSTSEARGNTQVPDLSLALKQVTFVLQLVDGSEAGKHPSLLGPLFNTLSQLQQYRAILGSELGYLQSLVLQSLLSILETHKDSKELRIDGSGGYGDLLVNCIQRSSSPAVQNKALLLVASLAKIAPSLVLHSVMPIFTFMGSSTLRNNDNYSAHVINEIVKEVVPPLIQSLRKGKKSPIAGASELLLSFVTAYEHIPTHRRLGLFISLLETLGAEDFLFALLAMLSDKYGSTADVLSFSTGIFNNFSVEVGLHSLIKLLHLIGDLFKPKPGLSASLLGTTEENNRDPQKIAASLLDLPPQLLSSKKLIAQIRQVTVADDMDAARVRELYSTLLEDLLSLAENLKPHQALHVRCGDTLPKLLNLLPIGEFIKAVENLLDRPDIVVRRKVLRAVEVRIDQESQANANYRTAILAFLPQLTAIIRTTDDILYKYVAVECVDKISEKYGKKDPEAVTAAAAIIAGDQCLGQADNKLREMALLCLASIVDVLQDGMLEVLPTAFSKCLAYMKESISESESNTKLHSAAFRFITALAEHLPYVISKQYLRQILAISSASAEAKLDSETNDTRQECLQFVAKRVDSKSMFSALETNWSVASKTGFVAIREYLDILGMAIEKHTKAEISKSVGSLSSIFMAALDLRRVMHAEDDANSSNSGLARVEEMVNAVAIRMIMKLNDAAFRPIFSDLMVWASSDLPKSDIVGRNLRLQSVFNFLYAFFDRFGSIVTSYASYTIEPSVDVLKATNAQNLEQQRDLWRKVLQTLAKSFEHDQDDFWQAPAHFNEACPVLAAQFVVPYSGHDIQTYLVPAVVELAAAADSQEHQKELNGALLKHLRSETAAVRLAAVKAEQSLTQRLGEDWLAMLPEMLPYISELQEDDDEEVERETQRWIVGIEEILGESLDAMLQ</sequence>
<accession>A0ABR1SPC2</accession>
<name>A0ABR1SPC2_9PEZI</name>
<evidence type="ECO:0000313" key="14">
    <source>
        <dbReference type="EMBL" id="KAK8036052.1"/>
    </source>
</evidence>
<comment type="subunit">
    <text evidence="3 11">Component of the ribosomal small subunit (SSU) processome.</text>
</comment>
<evidence type="ECO:0000256" key="3">
    <source>
        <dbReference type="ARBA" id="ARBA00011399"/>
    </source>
</evidence>
<dbReference type="PANTHER" id="PTHR13457">
    <property type="entry name" value="BAP28"/>
    <property type="match status" value="1"/>
</dbReference>
<evidence type="ECO:0000256" key="6">
    <source>
        <dbReference type="ARBA" id="ARBA00022552"/>
    </source>
</evidence>
<comment type="subcellular location">
    <subcellularLocation>
        <location evidence="1 11">Nucleus</location>
        <location evidence="1 11">Nucleolus</location>
    </subcellularLocation>
</comment>
<keyword evidence="7 11" id="KW-0539">Nucleus</keyword>
<evidence type="ECO:0000256" key="1">
    <source>
        <dbReference type="ARBA" id="ARBA00004604"/>
    </source>
</evidence>
<dbReference type="Pfam" id="PF23243">
    <property type="entry name" value="HEAT_HEATR1"/>
    <property type="match status" value="1"/>
</dbReference>
<evidence type="ECO:0000256" key="4">
    <source>
        <dbReference type="ARBA" id="ARBA00015399"/>
    </source>
</evidence>
<comment type="function">
    <text evidence="9">Involved in nucleolar processing of pre-18S ribosomal RNA. Involved in ribosome biosynthesis.</text>
</comment>
<dbReference type="SMART" id="SM01036">
    <property type="entry name" value="BP28CT"/>
    <property type="match status" value="1"/>
</dbReference>
<dbReference type="InterPro" id="IPR016024">
    <property type="entry name" value="ARM-type_fold"/>
</dbReference>
<dbReference type="Gene3D" id="1.25.10.10">
    <property type="entry name" value="Leucine-rich Repeat Variant"/>
    <property type="match status" value="2"/>
</dbReference>
<reference evidence="14 15" key="1">
    <citation type="submission" date="2023-01" db="EMBL/GenBank/DDBJ databases">
        <title>Analysis of 21 Apiospora genomes using comparative genomics revels a genus with tremendous synthesis potential of carbohydrate active enzymes and secondary metabolites.</title>
        <authorList>
            <person name="Sorensen T."/>
        </authorList>
    </citation>
    <scope>NUCLEOTIDE SEQUENCE [LARGE SCALE GENOMIC DNA]</scope>
    <source>
        <strain evidence="14 15">CBS 20057</strain>
    </source>
</reference>
<proteinExistence type="inferred from homology"/>
<evidence type="ECO:0000256" key="11">
    <source>
        <dbReference type="RuleBase" id="RU367065"/>
    </source>
</evidence>
<comment type="caution">
    <text evidence="14">The sequence shown here is derived from an EMBL/GenBank/DDBJ whole genome shotgun (WGS) entry which is preliminary data.</text>
</comment>
<dbReference type="InterPro" id="IPR011989">
    <property type="entry name" value="ARM-like"/>
</dbReference>
<feature type="compositionally biased region" description="Polar residues" evidence="12">
    <location>
        <begin position="900"/>
        <end position="909"/>
    </location>
</feature>
<evidence type="ECO:0000256" key="12">
    <source>
        <dbReference type="SAM" id="MobiDB-lite"/>
    </source>
</evidence>
<dbReference type="SUPFAM" id="SSF48371">
    <property type="entry name" value="ARM repeat"/>
    <property type="match status" value="2"/>
</dbReference>
<keyword evidence="15" id="KW-1185">Reference proteome</keyword>
<dbReference type="InterPro" id="IPR056473">
    <property type="entry name" value="HEAT_Utp10/HEAT1"/>
</dbReference>
<dbReference type="Pfam" id="PF12397">
    <property type="entry name" value="U3snoRNP10"/>
    <property type="match status" value="1"/>
</dbReference>
<evidence type="ECO:0000256" key="7">
    <source>
        <dbReference type="ARBA" id="ARBA00023242"/>
    </source>
</evidence>
<protein>
    <recommendedName>
        <fullName evidence="4 11">U3 small nucleolar RNA-associated protein 10</fullName>
    </recommendedName>
</protein>
<evidence type="ECO:0000256" key="2">
    <source>
        <dbReference type="ARBA" id="ARBA00010559"/>
    </source>
</evidence>
<keyword evidence="5 11" id="KW-0690">Ribosome biogenesis</keyword>
<keyword evidence="8 11" id="KW-0687">Ribonucleoprotein</keyword>
<dbReference type="InterPro" id="IPR021133">
    <property type="entry name" value="HEAT_type_2"/>
</dbReference>
<comment type="similarity">
    <text evidence="2 11">Belongs to the HEATR1/UTP10 family.</text>
</comment>
<dbReference type="PANTHER" id="PTHR13457:SF1">
    <property type="entry name" value="HEAT REPEAT-CONTAINING PROTEIN 1"/>
    <property type="match status" value="1"/>
</dbReference>
<evidence type="ECO:0000256" key="8">
    <source>
        <dbReference type="ARBA" id="ARBA00023274"/>
    </source>
</evidence>
<dbReference type="Proteomes" id="UP001396898">
    <property type="component" value="Unassembled WGS sequence"/>
</dbReference>
<dbReference type="PROSITE" id="PS50077">
    <property type="entry name" value="HEAT_REPEAT"/>
    <property type="match status" value="1"/>
</dbReference>
<feature type="domain" description="BP28 C-terminal" evidence="13">
    <location>
        <begin position="1516"/>
        <end position="1669"/>
    </location>
</feature>
<dbReference type="InterPro" id="IPR012954">
    <property type="entry name" value="BP28_C_dom"/>
</dbReference>
<gene>
    <name evidence="14" type="ORF">PG991_002125</name>
</gene>
<evidence type="ECO:0000256" key="9">
    <source>
        <dbReference type="ARBA" id="ARBA00025076"/>
    </source>
</evidence>
<evidence type="ECO:0000256" key="5">
    <source>
        <dbReference type="ARBA" id="ARBA00022517"/>
    </source>
</evidence>
<evidence type="ECO:0000259" key="13">
    <source>
        <dbReference type="SMART" id="SM01036"/>
    </source>
</evidence>
<dbReference type="InterPro" id="IPR040191">
    <property type="entry name" value="UTP10"/>
</dbReference>
<feature type="region of interest" description="Disordered" evidence="12">
    <location>
        <begin position="888"/>
        <end position="909"/>
    </location>
</feature>
<dbReference type="EMBL" id="JAQQWI010000005">
    <property type="protein sequence ID" value="KAK8036052.1"/>
    <property type="molecule type" value="Genomic_DNA"/>
</dbReference>
<evidence type="ECO:0000313" key="15">
    <source>
        <dbReference type="Proteomes" id="UP001396898"/>
    </source>
</evidence>